<accession>A0ABS5T963</accession>
<proteinExistence type="predicted"/>
<dbReference type="SUPFAM" id="SSF55144">
    <property type="entry name" value="LigT-like"/>
    <property type="match status" value="1"/>
</dbReference>
<dbReference type="Pfam" id="PF13563">
    <property type="entry name" value="2_5_RNA_ligase2"/>
    <property type="match status" value="1"/>
</dbReference>
<name>A0ABS5T963_9ACTN</name>
<dbReference type="RefSeq" id="WP_214153672.1">
    <property type="nucleotide sequence ID" value="NZ_JAHBAY010000001.1"/>
</dbReference>
<keyword evidence="1" id="KW-0436">Ligase</keyword>
<evidence type="ECO:0000313" key="2">
    <source>
        <dbReference type="Proteomes" id="UP001197247"/>
    </source>
</evidence>
<comment type="caution">
    <text evidence="1">The sequence shown here is derived from an EMBL/GenBank/DDBJ whole genome shotgun (WGS) entry which is preliminary data.</text>
</comment>
<organism evidence="1 2">
    <name type="scientific">Kineosporia corallincola</name>
    <dbReference type="NCBI Taxonomy" id="2835133"/>
    <lineage>
        <taxon>Bacteria</taxon>
        <taxon>Bacillati</taxon>
        <taxon>Actinomycetota</taxon>
        <taxon>Actinomycetes</taxon>
        <taxon>Kineosporiales</taxon>
        <taxon>Kineosporiaceae</taxon>
        <taxon>Kineosporia</taxon>
    </lineage>
</organism>
<dbReference type="Proteomes" id="UP001197247">
    <property type="component" value="Unassembled WGS sequence"/>
</dbReference>
<keyword evidence="2" id="KW-1185">Reference proteome</keyword>
<gene>
    <name evidence="1" type="ORF">KIH74_01640</name>
</gene>
<evidence type="ECO:0000313" key="1">
    <source>
        <dbReference type="EMBL" id="MBT0767607.1"/>
    </source>
</evidence>
<sequence length="175" mass="18403">MTQSLELLLDDPLDAAVRAQWAALSAAGLPSQDRHQGETNAPHVTLAVAGAVPEATETALHALAGRLPVAIGLGGLLCFGRRDGRQILVRSVVVNAALLEIQAEAARLYAGLPGTDERLAPGRWSPHVTLGHGFRPDQVAAAIEALGPVAEPHGQAVSVRRWDSVARHAWLLGHN</sequence>
<dbReference type="EMBL" id="JAHBAY010000001">
    <property type="protein sequence ID" value="MBT0767607.1"/>
    <property type="molecule type" value="Genomic_DNA"/>
</dbReference>
<dbReference type="InterPro" id="IPR009097">
    <property type="entry name" value="Cyclic_Pdiesterase"/>
</dbReference>
<dbReference type="Gene3D" id="3.90.1140.10">
    <property type="entry name" value="Cyclic phosphodiesterase"/>
    <property type="match status" value="1"/>
</dbReference>
<dbReference type="GO" id="GO:0016874">
    <property type="term" value="F:ligase activity"/>
    <property type="evidence" value="ECO:0007669"/>
    <property type="project" value="UniProtKB-KW"/>
</dbReference>
<reference evidence="1 2" key="1">
    <citation type="submission" date="2021-05" db="EMBL/GenBank/DDBJ databases">
        <title>Kineosporia and Streptomyces sp. nov. two new marine actinobacteria isolated from Coral.</title>
        <authorList>
            <person name="Buangrab K."/>
            <person name="Sutthacheep M."/>
            <person name="Yeemin T."/>
            <person name="Harunari E."/>
            <person name="Igarashi Y."/>
            <person name="Kanchanasin P."/>
            <person name="Tanasupawat S."/>
            <person name="Phongsopitanun W."/>
        </authorList>
    </citation>
    <scope>NUCLEOTIDE SEQUENCE [LARGE SCALE GENOMIC DNA]</scope>
    <source>
        <strain evidence="1 2">J2-2</strain>
    </source>
</reference>
<protein>
    <submittedName>
        <fullName evidence="1">2'-5' RNA ligase family protein</fullName>
    </submittedName>
</protein>